<evidence type="ECO:0000313" key="2">
    <source>
        <dbReference type="EMBL" id="MDP2499137.1"/>
    </source>
</evidence>
<sequence length="135" mass="15776">MGLYSPLKSLRKTTVGNNANLTPKIFSIYKMTRINLFIACNESTLILHQQLILIYFGKLKNNVSKIRNVTQRWEKIRIKTNQKVEIYSRFGFLFGIRPPFDNKCVSICGFFDEPHTSMQVWEKYIGLKEPNIAKK</sequence>
<organism evidence="3 4">
    <name type="scientific">Vibrio splendidus</name>
    <dbReference type="NCBI Taxonomy" id="29497"/>
    <lineage>
        <taxon>Bacteria</taxon>
        <taxon>Pseudomonadati</taxon>
        <taxon>Pseudomonadota</taxon>
        <taxon>Gammaproteobacteria</taxon>
        <taxon>Vibrionales</taxon>
        <taxon>Vibrionaceae</taxon>
        <taxon>Vibrio</taxon>
    </lineage>
</organism>
<protein>
    <submittedName>
        <fullName evidence="3">Uncharacterized protein</fullName>
    </submittedName>
</protein>
<dbReference type="RefSeq" id="WP_017085598.1">
    <property type="nucleotide sequence ID" value="NZ_CAWNUI010000081.1"/>
</dbReference>
<dbReference type="Proteomes" id="UP000244080">
    <property type="component" value="Unassembled WGS sequence"/>
</dbReference>
<dbReference type="Proteomes" id="UP001177935">
    <property type="component" value="Unassembled WGS sequence"/>
</dbReference>
<comment type="caution">
    <text evidence="3">The sequence shown here is derived from an EMBL/GenBank/DDBJ whole genome shotgun (WGS) entry which is preliminary data.</text>
</comment>
<dbReference type="Proteomes" id="UP001177883">
    <property type="component" value="Unassembled WGS sequence"/>
</dbReference>
<reference evidence="3 4" key="1">
    <citation type="submission" date="2017-11" db="EMBL/GenBank/DDBJ databases">
        <title>Population delineation of vibrios coincides with oyster pathogenicity.</title>
        <authorList>
            <person name="Bruto M."/>
            <person name="Labreuche Y."/>
            <person name="James A."/>
            <person name="Piel D."/>
            <person name="Chenivesse S."/>
            <person name="Petton B."/>
            <person name="Polz M.F."/>
            <person name="Le Roux F."/>
        </authorList>
    </citation>
    <scope>NUCLEOTIDE SEQUENCE [LARGE SCALE GENOMIC DNA]</scope>
    <source>
        <strain evidence="3 4">1F_55</strain>
    </source>
</reference>
<reference evidence="1" key="2">
    <citation type="submission" date="2023-07" db="EMBL/GenBank/DDBJ databases">
        <title>Genome content predicts the carbon catabolic preferences of heterotrophic bacteria.</title>
        <authorList>
            <person name="Gralka M."/>
        </authorList>
    </citation>
    <scope>NUCLEOTIDE SEQUENCE</scope>
    <source>
        <strain evidence="2">6E02</strain>
        <strain evidence="1">6E03</strain>
    </source>
</reference>
<dbReference type="AlphaFoldDB" id="A0A2N7K5X5"/>
<evidence type="ECO:0000313" key="4">
    <source>
        <dbReference type="Proteomes" id="UP000244080"/>
    </source>
</evidence>
<evidence type="ECO:0000313" key="3">
    <source>
        <dbReference type="EMBL" id="PTP16838.1"/>
    </source>
</evidence>
<dbReference type="EMBL" id="JAUYVK010000024">
    <property type="protein sequence ID" value="MDP2491526.1"/>
    <property type="molecule type" value="Genomic_DNA"/>
</dbReference>
<dbReference type="EMBL" id="JAUYVL010000001">
    <property type="protein sequence ID" value="MDP2499137.1"/>
    <property type="molecule type" value="Genomic_DNA"/>
</dbReference>
<dbReference type="EMBL" id="PIGA01000034">
    <property type="protein sequence ID" value="PTP16838.1"/>
    <property type="molecule type" value="Genomic_DNA"/>
</dbReference>
<proteinExistence type="predicted"/>
<accession>A0A2N7K5X5</accession>
<gene>
    <name evidence="3" type="ORF">CWO36_18560</name>
    <name evidence="1" type="ORF">Q8W38_19430</name>
    <name evidence="2" type="ORF">Q8W42_00330</name>
</gene>
<name>A0A2N7K5X5_VIBSP</name>
<evidence type="ECO:0000313" key="1">
    <source>
        <dbReference type="EMBL" id="MDP2491526.1"/>
    </source>
</evidence>